<gene>
    <name evidence="1" type="ORF">QWT69_03795</name>
</gene>
<organism evidence="1 2">
    <name type="scientific">Sporosarcina oncorhynchi</name>
    <dbReference type="NCBI Taxonomy" id="3056444"/>
    <lineage>
        <taxon>Bacteria</taxon>
        <taxon>Bacillati</taxon>
        <taxon>Bacillota</taxon>
        <taxon>Bacilli</taxon>
        <taxon>Bacillales</taxon>
        <taxon>Caryophanaceae</taxon>
        <taxon>Sporosarcina</taxon>
    </lineage>
</organism>
<reference evidence="1 2" key="1">
    <citation type="submission" date="2023-06" db="EMBL/GenBank/DDBJ databases">
        <title>Sporosarcina sp. nov., isolated from Korean tranditional fermented seafood 'Jeotgal'.</title>
        <authorList>
            <person name="Yang A.I."/>
            <person name="Shin N.-R."/>
        </authorList>
    </citation>
    <scope>NUCLEOTIDE SEQUENCE [LARGE SCALE GENOMIC DNA]</scope>
    <source>
        <strain evidence="1 2">T2O-4</strain>
    </source>
</reference>
<sequence>MNKRIAASLFTLVLLVGGCSENTKEADVTTEKPIETTEVEESDNAQVEYTDWEGNYVFIDDEIEGTLTIFDQQEAEFTVLLSAEKKDWENTLLAEEKFEGKGTAENDLAAITVTDKDCAGELSLNGSEVTVELNGTECDKNLNLSGVYKKIAAEKPELFSINDGKIYINGLTFADTPATTKAFWGNPDPDNSTADDVHLLDETVHTYAEDGMQITYYQHKLYAMTVEADKEDLAKITKAFPGEHYKDSNSDTELFHMEDNDHLLIYRSEESGAEQSEFLLIPVDGNFKHAVDSGIYVPVRE</sequence>
<keyword evidence="2" id="KW-1185">Reference proteome</keyword>
<evidence type="ECO:0000313" key="2">
    <source>
        <dbReference type="Proteomes" id="UP001303902"/>
    </source>
</evidence>
<evidence type="ECO:0000313" key="1">
    <source>
        <dbReference type="EMBL" id="WOV88258.1"/>
    </source>
</evidence>
<proteinExistence type="predicted"/>
<dbReference type="PROSITE" id="PS51257">
    <property type="entry name" value="PROKAR_LIPOPROTEIN"/>
    <property type="match status" value="1"/>
</dbReference>
<dbReference type="RefSeq" id="WP_317969124.1">
    <property type="nucleotide sequence ID" value="NZ_CP129118.1"/>
</dbReference>
<name>A0ABZ0L8H7_9BACL</name>
<dbReference type="Proteomes" id="UP001303902">
    <property type="component" value="Chromosome"/>
</dbReference>
<dbReference type="EMBL" id="CP129118">
    <property type="protein sequence ID" value="WOV88258.1"/>
    <property type="molecule type" value="Genomic_DNA"/>
</dbReference>
<accession>A0ABZ0L8H7</accession>
<protein>
    <submittedName>
        <fullName evidence="1">Uncharacterized protein</fullName>
    </submittedName>
</protein>